<protein>
    <submittedName>
        <fullName evidence="1">Uncharacterized protein</fullName>
    </submittedName>
</protein>
<name>A0A0A9WSG3_LYGHE</name>
<proteinExistence type="predicted"/>
<reference evidence="1" key="1">
    <citation type="journal article" date="2014" name="PLoS ONE">
        <title>Transcriptome-Based Identification of ABC Transporters in the Western Tarnished Plant Bug Lygus hesperus.</title>
        <authorList>
            <person name="Hull J.J."/>
            <person name="Chaney K."/>
            <person name="Geib S.M."/>
            <person name="Fabrick J.A."/>
            <person name="Brent C.S."/>
            <person name="Walsh D."/>
            <person name="Lavine L.C."/>
        </authorList>
    </citation>
    <scope>NUCLEOTIDE SEQUENCE</scope>
</reference>
<organism evidence="1">
    <name type="scientific">Lygus hesperus</name>
    <name type="common">Western plant bug</name>
    <dbReference type="NCBI Taxonomy" id="30085"/>
    <lineage>
        <taxon>Eukaryota</taxon>
        <taxon>Metazoa</taxon>
        <taxon>Ecdysozoa</taxon>
        <taxon>Arthropoda</taxon>
        <taxon>Hexapoda</taxon>
        <taxon>Insecta</taxon>
        <taxon>Pterygota</taxon>
        <taxon>Neoptera</taxon>
        <taxon>Paraneoptera</taxon>
        <taxon>Hemiptera</taxon>
        <taxon>Heteroptera</taxon>
        <taxon>Panheteroptera</taxon>
        <taxon>Cimicomorpha</taxon>
        <taxon>Miridae</taxon>
        <taxon>Mirini</taxon>
        <taxon>Lygus</taxon>
    </lineage>
</organism>
<feature type="non-terminal residue" evidence="1">
    <location>
        <position position="128"/>
    </location>
</feature>
<gene>
    <name evidence="1" type="ORF">CM83_33704</name>
</gene>
<dbReference type="AlphaFoldDB" id="A0A0A9WSG3"/>
<accession>A0A0A9WSG3</accession>
<evidence type="ECO:0000313" key="1">
    <source>
        <dbReference type="EMBL" id="JAG07785.1"/>
    </source>
</evidence>
<reference evidence="1" key="2">
    <citation type="submission" date="2014-07" db="EMBL/GenBank/DDBJ databases">
        <authorList>
            <person name="Hull J."/>
        </authorList>
    </citation>
    <scope>NUCLEOTIDE SEQUENCE</scope>
</reference>
<sequence>MFANTTVCMKNVEPMNTKETTSSLSAKAKAMGRACDVRMLQRHALTTSSSYGESISTFNASVPVKNDANTISERNYDSSNDDSSIGMMAKMSNETLHNLTQTRQSTLSNKWFSEATAASATSAAAAAA</sequence>
<dbReference type="EMBL" id="GBHO01035819">
    <property type="protein sequence ID" value="JAG07785.1"/>
    <property type="molecule type" value="Transcribed_RNA"/>
</dbReference>